<sequence>MAVAILSSFIAIQSIVNAPAAAQAPAANNVVVYIFKRDTSKFQWAGDLESKVSAAIGVNTVKDKNTGASKAGIYDASDKLVDGASVQFVIDPSVTKADGTLLTVADIPNDMAFGNGVTVGGIQLANGEIVDTIHFVFSSADAATVTANLEKIRQILATESPVPQ</sequence>
<proteinExistence type="predicted"/>
<dbReference type="GeneID" id="13795522"/>
<dbReference type="RefSeq" id="WP_015018606.1">
    <property type="nucleotide sequence ID" value="NC_018719.1"/>
</dbReference>
<organism evidence="1 2">
    <name type="scientific">Nitrososphaera gargensis (strain Ga9.2)</name>
    <dbReference type="NCBI Taxonomy" id="1237085"/>
    <lineage>
        <taxon>Archaea</taxon>
        <taxon>Nitrososphaerota</taxon>
        <taxon>Nitrososphaeria</taxon>
        <taxon>Nitrososphaerales</taxon>
        <taxon>Nitrososphaeraceae</taxon>
        <taxon>Nitrososphaera</taxon>
    </lineage>
</organism>
<dbReference type="STRING" id="1237085.Ngar_c11270"/>
<dbReference type="BioCyc" id="CNIT1237085:G1324-1125-MONOMER"/>
<evidence type="ECO:0000313" key="1">
    <source>
        <dbReference type="EMBL" id="AFU58069.1"/>
    </source>
</evidence>
<name>K0IMP2_NITGG</name>
<dbReference type="AlphaFoldDB" id="K0IMP2"/>
<accession>K0IMP2</accession>
<dbReference type="HOGENOM" id="CLU_1615360_0_0_2"/>
<gene>
    <name evidence="1" type="ordered locus">Ngar_c11270</name>
</gene>
<dbReference type="EMBL" id="CP002408">
    <property type="protein sequence ID" value="AFU58069.1"/>
    <property type="molecule type" value="Genomic_DNA"/>
</dbReference>
<dbReference type="Proteomes" id="UP000008037">
    <property type="component" value="Chromosome"/>
</dbReference>
<dbReference type="KEGG" id="nga:Ngar_c11270"/>
<protein>
    <submittedName>
        <fullName evidence="1">Uncharacterized protein</fullName>
    </submittedName>
</protein>
<keyword evidence="2" id="KW-1185">Reference proteome</keyword>
<dbReference type="InParanoid" id="K0IMP2"/>
<evidence type="ECO:0000313" key="2">
    <source>
        <dbReference type="Proteomes" id="UP000008037"/>
    </source>
</evidence>
<reference evidence="1 2" key="1">
    <citation type="journal article" date="2012" name="Environ. Microbiol.">
        <title>The genome of the ammonia-oxidizing Candidatus Nitrososphaera gargensis: insights into metabolic versatility and environmental adaptations.</title>
        <authorList>
            <person name="Spang A."/>
            <person name="Poehlein A."/>
            <person name="Offre P."/>
            <person name="Zumbragel S."/>
            <person name="Haider S."/>
            <person name="Rychlik N."/>
            <person name="Nowka B."/>
            <person name="Schmeisser C."/>
            <person name="Lebedeva E.V."/>
            <person name="Rattei T."/>
            <person name="Bohm C."/>
            <person name="Schmid M."/>
            <person name="Galushko A."/>
            <person name="Hatzenpichler R."/>
            <person name="Weinmaier T."/>
            <person name="Daniel R."/>
            <person name="Schleper C."/>
            <person name="Spieck E."/>
            <person name="Streit W."/>
            <person name="Wagner M."/>
        </authorList>
    </citation>
    <scope>NUCLEOTIDE SEQUENCE [LARGE SCALE GENOMIC DNA]</scope>
    <source>
        <strain evidence="2">Ga9.2</strain>
    </source>
</reference>